<gene>
    <name evidence="1" type="ORF">JYU34_001771</name>
</gene>
<reference evidence="1 2" key="1">
    <citation type="submission" date="2021-06" db="EMBL/GenBank/DDBJ databases">
        <title>A haploid diamondback moth (Plutella xylostella L.) genome assembly resolves 31 chromosomes and identifies a diamide resistance mutation.</title>
        <authorList>
            <person name="Ward C.M."/>
            <person name="Perry K.D."/>
            <person name="Baker G."/>
            <person name="Powis K."/>
            <person name="Heckel D.G."/>
            <person name="Baxter S.W."/>
        </authorList>
    </citation>
    <scope>NUCLEOTIDE SEQUENCE [LARGE SCALE GENOMIC DNA]</scope>
    <source>
        <strain evidence="1 2">LV</strain>
        <tissue evidence="1">Single pupa</tissue>
    </source>
</reference>
<comment type="caution">
    <text evidence="1">The sequence shown here is derived from an EMBL/GenBank/DDBJ whole genome shotgun (WGS) entry which is preliminary data.</text>
</comment>
<dbReference type="EMBL" id="JAHIBW010000003">
    <property type="protein sequence ID" value="KAG7312295.1"/>
    <property type="molecule type" value="Genomic_DNA"/>
</dbReference>
<organism evidence="1 2">
    <name type="scientific">Plutella xylostella</name>
    <name type="common">Diamondback moth</name>
    <name type="synonym">Plutella maculipennis</name>
    <dbReference type="NCBI Taxonomy" id="51655"/>
    <lineage>
        <taxon>Eukaryota</taxon>
        <taxon>Metazoa</taxon>
        <taxon>Ecdysozoa</taxon>
        <taxon>Arthropoda</taxon>
        <taxon>Hexapoda</taxon>
        <taxon>Insecta</taxon>
        <taxon>Pterygota</taxon>
        <taxon>Neoptera</taxon>
        <taxon>Endopterygota</taxon>
        <taxon>Lepidoptera</taxon>
        <taxon>Glossata</taxon>
        <taxon>Ditrysia</taxon>
        <taxon>Yponomeutoidea</taxon>
        <taxon>Plutellidae</taxon>
        <taxon>Plutella</taxon>
    </lineage>
</organism>
<evidence type="ECO:0000313" key="1">
    <source>
        <dbReference type="EMBL" id="KAG7312295.1"/>
    </source>
</evidence>
<name>A0ABQ7R4S3_PLUXY</name>
<keyword evidence="2" id="KW-1185">Reference proteome</keyword>
<feature type="non-terminal residue" evidence="1">
    <location>
        <position position="1"/>
    </location>
</feature>
<evidence type="ECO:0000313" key="2">
    <source>
        <dbReference type="Proteomes" id="UP000823941"/>
    </source>
</evidence>
<dbReference type="Proteomes" id="UP000823941">
    <property type="component" value="Chromosome 3"/>
</dbReference>
<proteinExistence type="predicted"/>
<sequence length="71" mass="7389">DRGVTDCPHLLATLHACAFARRRDAVDAATGGSLLPLGCSRMPLVLPVAMTTALPGPSALSHSPKRIQISK</sequence>
<accession>A0ABQ7R4S3</accession>
<protein>
    <submittedName>
        <fullName evidence="1">Uncharacterized protein</fullName>
    </submittedName>
</protein>